<comment type="caution">
    <text evidence="1">The sequence shown here is derived from an EMBL/GenBank/DDBJ whole genome shotgun (WGS) entry which is preliminary data.</text>
</comment>
<sequence length="89" mass="9862">MSLLTEVGRAAIALDEAIKVRTKAKAIRAKLLKEYSSETGEWFEGSTCDEDQPIVDAHAAYKTANAEVAKLRGLFRRSVNKYRKSEGMA</sequence>
<dbReference type="Proteomes" id="UP000248395">
    <property type="component" value="Unassembled WGS sequence"/>
</dbReference>
<protein>
    <submittedName>
        <fullName evidence="1">Uncharacterized protein</fullName>
    </submittedName>
</protein>
<name>A0A318J551_9NEIS</name>
<keyword evidence="2" id="KW-1185">Reference proteome</keyword>
<gene>
    <name evidence="1" type="ORF">DFR38_12048</name>
</gene>
<dbReference type="EMBL" id="QJKC01000020">
    <property type="protein sequence ID" value="PXX42251.1"/>
    <property type="molecule type" value="Genomic_DNA"/>
</dbReference>
<evidence type="ECO:0000313" key="2">
    <source>
        <dbReference type="Proteomes" id="UP000248395"/>
    </source>
</evidence>
<dbReference type="RefSeq" id="WP_059284878.1">
    <property type="nucleotide sequence ID" value="NZ_LNQU01000010.1"/>
</dbReference>
<organism evidence="1 2">
    <name type="scientific">Aquitalea magnusonii</name>
    <dbReference type="NCBI Taxonomy" id="332411"/>
    <lineage>
        <taxon>Bacteria</taxon>
        <taxon>Pseudomonadati</taxon>
        <taxon>Pseudomonadota</taxon>
        <taxon>Betaproteobacteria</taxon>
        <taxon>Neisseriales</taxon>
        <taxon>Chromobacteriaceae</taxon>
        <taxon>Aquitalea</taxon>
    </lineage>
</organism>
<dbReference type="AlphaFoldDB" id="A0A318J551"/>
<proteinExistence type="predicted"/>
<reference evidence="1 2" key="1">
    <citation type="submission" date="2018-05" db="EMBL/GenBank/DDBJ databases">
        <title>Genomic Encyclopedia of Type Strains, Phase IV (KMG-IV): sequencing the most valuable type-strain genomes for metagenomic binning, comparative biology and taxonomic classification.</title>
        <authorList>
            <person name="Goeker M."/>
        </authorList>
    </citation>
    <scope>NUCLEOTIDE SEQUENCE [LARGE SCALE GENOMIC DNA]</scope>
    <source>
        <strain evidence="1 2">DSM 25134</strain>
    </source>
</reference>
<evidence type="ECO:0000313" key="1">
    <source>
        <dbReference type="EMBL" id="PXX42251.1"/>
    </source>
</evidence>
<accession>A0A318J551</accession>